<accession>A0A8W8MM61</accession>
<evidence type="ECO:0000256" key="3">
    <source>
        <dbReference type="ARBA" id="ARBA00022525"/>
    </source>
</evidence>
<dbReference type="GO" id="GO:0002020">
    <property type="term" value="F:protease binding"/>
    <property type="evidence" value="ECO:0007669"/>
    <property type="project" value="TreeGrafter"/>
</dbReference>
<dbReference type="InterPro" id="IPR001820">
    <property type="entry name" value="TIMP"/>
</dbReference>
<dbReference type="SMART" id="SM00206">
    <property type="entry name" value="NTR"/>
    <property type="match status" value="2"/>
</dbReference>
<dbReference type="GO" id="GO:0046872">
    <property type="term" value="F:metal ion binding"/>
    <property type="evidence" value="ECO:0007669"/>
    <property type="project" value="UniProtKB-KW"/>
</dbReference>
<dbReference type="SUPFAM" id="SSF50242">
    <property type="entry name" value="TIMP-like"/>
    <property type="match status" value="2"/>
</dbReference>
<feature type="disulfide bond" evidence="9">
    <location>
        <begin position="21"/>
        <end position="89"/>
    </location>
</feature>
<feature type="chain" id="PRO_5036465470" description="NTR domain-containing protein" evidence="10">
    <location>
        <begin position="21"/>
        <end position="425"/>
    </location>
</feature>
<evidence type="ECO:0000256" key="6">
    <source>
        <dbReference type="ARBA" id="ARBA00023157"/>
    </source>
</evidence>
<evidence type="ECO:0000256" key="2">
    <source>
        <dbReference type="ARBA" id="ARBA00011027"/>
    </source>
</evidence>
<comment type="similarity">
    <text evidence="2">Belongs to the protease inhibitor I35 (TIMP) family.</text>
</comment>
<feature type="disulfide bond" evidence="9">
    <location>
        <begin position="148"/>
        <end position="153"/>
    </location>
</feature>
<dbReference type="InterPro" id="IPR008993">
    <property type="entry name" value="TIMP-like_OB-fold"/>
</dbReference>
<dbReference type="CDD" id="cd03577">
    <property type="entry name" value="NTR_TIMP_like"/>
    <property type="match status" value="1"/>
</dbReference>
<evidence type="ECO:0000256" key="10">
    <source>
        <dbReference type="SAM" id="SignalP"/>
    </source>
</evidence>
<dbReference type="GO" id="GO:0008191">
    <property type="term" value="F:metalloendopeptidase inhibitor activity"/>
    <property type="evidence" value="ECO:0007669"/>
    <property type="project" value="InterPro"/>
</dbReference>
<sequence>MKLFTLLCLLSALAFSSTLACRCLQQHPQKQFCESDFVIKGRILSRTESGHSQLENVIYTVQIIQNYKREHYGSARRVQIFTASQSSLCGAFFQIGREYIITGSIQNNRWSTSSCSWNTESPSLTPYQRNALKFGYYRNSCACQVEICFPGQCAPPSRNKCVLDQSADNSCFYKENYCYIQGSKWKTSVCEWNTETSPLSQYQKNGWNFAEAVSVVNLLQTTFACCAESGCSCGPQHPQQALCGDNTFVIKARILGRRKLSGAPSTECRVYKVKVLQDYKNTFDPIRGVQKVFTGSSQEPCGVYFNRKVTYIISGYKKGGKLVTSACSWSQKICTVTSFQKFALKTGLYKSNCQCKVKDCTNGNCNPPTREDCVIKTNRYCFQNKNACVKKSQYGALQCGWKSEMLYHSQEQGRQVIPLSDLIKL</sequence>
<keyword evidence="4" id="KW-0483">Metalloprotease inhibitor</keyword>
<feature type="disulfide bond" evidence="9">
    <location>
        <begin position="23"/>
        <end position="115"/>
    </location>
</feature>
<evidence type="ECO:0000313" key="12">
    <source>
        <dbReference type="EnsemblMetazoa" id="G34319.1:cds"/>
    </source>
</evidence>
<dbReference type="Gene3D" id="2.40.50.120">
    <property type="match status" value="2"/>
</dbReference>
<protein>
    <recommendedName>
        <fullName evidence="11">NTR domain-containing protein</fullName>
    </recommendedName>
</protein>
<feature type="domain" description="NTR" evidence="11">
    <location>
        <begin position="21"/>
        <end position="141"/>
    </location>
</feature>
<dbReference type="GO" id="GO:0031012">
    <property type="term" value="C:extracellular matrix"/>
    <property type="evidence" value="ECO:0007669"/>
    <property type="project" value="TreeGrafter"/>
</dbReference>
<keyword evidence="8" id="KW-0479">Metal-binding</keyword>
<feature type="binding site" evidence="8">
    <location>
        <position position="21"/>
    </location>
    <ligand>
        <name>Zn(2+)</name>
        <dbReference type="ChEBI" id="CHEBI:29105"/>
        <note>ligand shared with metalloproteinase partner</note>
    </ligand>
</feature>
<evidence type="ECO:0000256" key="9">
    <source>
        <dbReference type="PIRSR" id="PIRSR601820-3"/>
    </source>
</evidence>
<evidence type="ECO:0000256" key="8">
    <source>
        <dbReference type="PIRSR" id="PIRSR601820-1"/>
    </source>
</evidence>
<dbReference type="AlphaFoldDB" id="A0A8W8MM61"/>
<dbReference type="InterPro" id="IPR001134">
    <property type="entry name" value="Netrin_domain"/>
</dbReference>
<dbReference type="PROSITE" id="PS50189">
    <property type="entry name" value="NTR"/>
    <property type="match status" value="2"/>
</dbReference>
<comment type="subcellular location">
    <subcellularLocation>
        <location evidence="1">Secreted</location>
    </subcellularLocation>
</comment>
<dbReference type="GO" id="GO:0051045">
    <property type="term" value="P:negative regulation of membrane protein ectodomain proteolysis"/>
    <property type="evidence" value="ECO:0007669"/>
    <property type="project" value="TreeGrafter"/>
</dbReference>
<dbReference type="PROSITE" id="PS51257">
    <property type="entry name" value="PROKAR_LIPOPROTEIN"/>
    <property type="match status" value="1"/>
</dbReference>
<organism evidence="12 13">
    <name type="scientific">Magallana gigas</name>
    <name type="common">Pacific oyster</name>
    <name type="synonym">Crassostrea gigas</name>
    <dbReference type="NCBI Taxonomy" id="29159"/>
    <lineage>
        <taxon>Eukaryota</taxon>
        <taxon>Metazoa</taxon>
        <taxon>Spiralia</taxon>
        <taxon>Lophotrochozoa</taxon>
        <taxon>Mollusca</taxon>
        <taxon>Bivalvia</taxon>
        <taxon>Autobranchia</taxon>
        <taxon>Pteriomorphia</taxon>
        <taxon>Ostreida</taxon>
        <taxon>Ostreoidea</taxon>
        <taxon>Ostreidae</taxon>
        <taxon>Magallana</taxon>
    </lineage>
</organism>
<reference evidence="12" key="1">
    <citation type="submission" date="2022-08" db="UniProtKB">
        <authorList>
            <consortium name="EnsemblMetazoa"/>
        </authorList>
    </citation>
    <scope>IDENTIFICATION</scope>
    <source>
        <strain evidence="12">05x7-T-G4-1.051#20</strain>
    </source>
</reference>
<evidence type="ECO:0000256" key="4">
    <source>
        <dbReference type="ARBA" id="ARBA00022608"/>
    </source>
</evidence>
<dbReference type="InterPro" id="IPR027465">
    <property type="entry name" value="TIMP_C"/>
</dbReference>
<name>A0A8W8MM61_MAGGI</name>
<feature type="domain" description="NTR" evidence="11">
    <location>
        <begin position="231"/>
        <end position="353"/>
    </location>
</feature>
<feature type="disulfide bond" evidence="9">
    <location>
        <begin position="33"/>
        <end position="141"/>
    </location>
</feature>
<keyword evidence="6 9" id="KW-1015">Disulfide bond</keyword>
<keyword evidence="3" id="KW-0964">Secreted</keyword>
<keyword evidence="7" id="KW-0481">Metalloenzyme inhibitor</keyword>
<feature type="disulfide bond" evidence="9">
    <location>
        <begin position="143"/>
        <end position="190"/>
    </location>
</feature>
<evidence type="ECO:0000256" key="5">
    <source>
        <dbReference type="ARBA" id="ARBA00022690"/>
    </source>
</evidence>
<dbReference type="PANTHER" id="PTHR11844:SF33">
    <property type="entry name" value="TISSUE INHIBITOR OF METALLOPROTEINASE"/>
    <property type="match status" value="1"/>
</dbReference>
<evidence type="ECO:0000313" key="13">
    <source>
        <dbReference type="Proteomes" id="UP000005408"/>
    </source>
</evidence>
<evidence type="ECO:0000256" key="7">
    <source>
        <dbReference type="ARBA" id="ARBA00023215"/>
    </source>
</evidence>
<keyword evidence="10" id="KW-0732">Signal</keyword>
<dbReference type="EnsemblMetazoa" id="G34319.1">
    <property type="protein sequence ID" value="G34319.1:cds"/>
    <property type="gene ID" value="G34319"/>
</dbReference>
<dbReference type="Pfam" id="PF00965">
    <property type="entry name" value="TIMP"/>
    <property type="match status" value="2"/>
</dbReference>
<dbReference type="Proteomes" id="UP000005408">
    <property type="component" value="Unassembled WGS sequence"/>
</dbReference>
<evidence type="ECO:0000259" key="11">
    <source>
        <dbReference type="PROSITE" id="PS50189"/>
    </source>
</evidence>
<keyword evidence="5" id="KW-0646">Protease inhibitor</keyword>
<dbReference type="PANTHER" id="PTHR11844">
    <property type="entry name" value="METALLOPROTEASE INHIBITOR"/>
    <property type="match status" value="1"/>
</dbReference>
<evidence type="ECO:0000256" key="1">
    <source>
        <dbReference type="ARBA" id="ARBA00004613"/>
    </source>
</evidence>
<proteinExistence type="inferred from homology"/>
<feature type="signal peptide" evidence="10">
    <location>
        <begin position="1"/>
        <end position="20"/>
    </location>
</feature>
<dbReference type="GO" id="GO:0005615">
    <property type="term" value="C:extracellular space"/>
    <property type="evidence" value="ECO:0007669"/>
    <property type="project" value="TreeGrafter"/>
</dbReference>
<dbReference type="Gene3D" id="3.90.370.10">
    <property type="entry name" value="Tissue inhibitor of metalloproteinase-1. Chain B, domain 1"/>
    <property type="match status" value="1"/>
</dbReference>
<keyword evidence="13" id="KW-1185">Reference proteome</keyword>
<keyword evidence="8" id="KW-0862">Zinc</keyword>